<dbReference type="AlphaFoldDB" id="A0A2T3JM82"/>
<sequence length="128" mass="14564">MQNKVITAVTLSLLLSLSATTQAAQVTGCEAKKEEIKTQIKYAKEYGNTHRLAGLETALQKVNEYCTDDSLRVEQKEKIAEKEEKVAEREQELNEAKEKGNTDKIEKKERKLQEAIDELNEAKNELLR</sequence>
<organism evidence="3 4">
    <name type="scientific">Photobacterium frigidiphilum</name>
    <dbReference type="NCBI Taxonomy" id="264736"/>
    <lineage>
        <taxon>Bacteria</taxon>
        <taxon>Pseudomonadati</taxon>
        <taxon>Pseudomonadota</taxon>
        <taxon>Gammaproteobacteria</taxon>
        <taxon>Vibrionales</taxon>
        <taxon>Vibrionaceae</taxon>
        <taxon>Photobacterium</taxon>
    </lineage>
</organism>
<feature type="region of interest" description="Disordered" evidence="1">
    <location>
        <begin position="81"/>
        <end position="106"/>
    </location>
</feature>
<evidence type="ECO:0000256" key="1">
    <source>
        <dbReference type="SAM" id="MobiDB-lite"/>
    </source>
</evidence>
<comment type="caution">
    <text evidence="3">The sequence shown here is derived from an EMBL/GenBank/DDBJ whole genome shotgun (WGS) entry which is preliminary data.</text>
</comment>
<accession>A0A2T3JM82</accession>
<dbReference type="Proteomes" id="UP000240987">
    <property type="component" value="Unassembled WGS sequence"/>
</dbReference>
<reference evidence="3 4" key="1">
    <citation type="submission" date="2018-01" db="EMBL/GenBank/DDBJ databases">
        <title>Whole genome sequencing of Histamine producing bacteria.</title>
        <authorList>
            <person name="Butler K."/>
        </authorList>
    </citation>
    <scope>NUCLEOTIDE SEQUENCE [LARGE SCALE GENOMIC DNA]</scope>
    <source>
        <strain evidence="3 4">JCM 12947</strain>
    </source>
</reference>
<protein>
    <submittedName>
        <fullName evidence="3">DUF1090 domain-containing protein</fullName>
    </submittedName>
</protein>
<gene>
    <name evidence="3" type="ORF">C9J12_05240</name>
</gene>
<evidence type="ECO:0000313" key="3">
    <source>
        <dbReference type="EMBL" id="PSU50144.1"/>
    </source>
</evidence>
<keyword evidence="4" id="KW-1185">Reference proteome</keyword>
<feature type="chain" id="PRO_5015500376" evidence="2">
    <location>
        <begin position="24"/>
        <end position="128"/>
    </location>
</feature>
<feature type="signal peptide" evidence="2">
    <location>
        <begin position="1"/>
        <end position="23"/>
    </location>
</feature>
<keyword evidence="2" id="KW-0732">Signal</keyword>
<dbReference type="Pfam" id="PF06476">
    <property type="entry name" value="DUF1090"/>
    <property type="match status" value="1"/>
</dbReference>
<evidence type="ECO:0000256" key="2">
    <source>
        <dbReference type="SAM" id="SignalP"/>
    </source>
</evidence>
<dbReference type="OrthoDB" id="5956716at2"/>
<proteinExistence type="predicted"/>
<dbReference type="RefSeq" id="WP_107241758.1">
    <property type="nucleotide sequence ID" value="NZ_PYMJ01000004.1"/>
</dbReference>
<dbReference type="EMBL" id="PYMJ01000004">
    <property type="protein sequence ID" value="PSU50144.1"/>
    <property type="molecule type" value="Genomic_DNA"/>
</dbReference>
<name>A0A2T3JM82_9GAMM</name>
<dbReference type="InterPro" id="IPR009468">
    <property type="entry name" value="DUF1090"/>
</dbReference>
<evidence type="ECO:0000313" key="4">
    <source>
        <dbReference type="Proteomes" id="UP000240987"/>
    </source>
</evidence>